<evidence type="ECO:0000313" key="2">
    <source>
        <dbReference type="EnsemblPlants" id="AUR62002746-RA:cds"/>
    </source>
</evidence>
<evidence type="ECO:0000256" key="1">
    <source>
        <dbReference type="SAM" id="Phobius"/>
    </source>
</evidence>
<protein>
    <submittedName>
        <fullName evidence="2">Uncharacterized protein</fullName>
    </submittedName>
</protein>
<proteinExistence type="predicted"/>
<dbReference type="AlphaFoldDB" id="A0A803KUN8"/>
<name>A0A803KUN8_CHEQI</name>
<dbReference type="Proteomes" id="UP000596660">
    <property type="component" value="Unplaced"/>
</dbReference>
<reference evidence="2" key="1">
    <citation type="journal article" date="2017" name="Nature">
        <title>The genome of Chenopodium quinoa.</title>
        <authorList>
            <person name="Jarvis D.E."/>
            <person name="Ho Y.S."/>
            <person name="Lightfoot D.J."/>
            <person name="Schmoeckel S.M."/>
            <person name="Li B."/>
            <person name="Borm T.J.A."/>
            <person name="Ohyanagi H."/>
            <person name="Mineta K."/>
            <person name="Michell C.T."/>
            <person name="Saber N."/>
            <person name="Kharbatia N.M."/>
            <person name="Rupper R.R."/>
            <person name="Sharp A.R."/>
            <person name="Dally N."/>
            <person name="Boughton B.A."/>
            <person name="Woo Y.H."/>
            <person name="Gao G."/>
            <person name="Schijlen E.G.W.M."/>
            <person name="Guo X."/>
            <person name="Momin A.A."/>
            <person name="Negrao S."/>
            <person name="Al-Babili S."/>
            <person name="Gehring C."/>
            <person name="Roessner U."/>
            <person name="Jung C."/>
            <person name="Murphy K."/>
            <person name="Arold S.T."/>
            <person name="Gojobori T."/>
            <person name="van der Linden C.G."/>
            <person name="van Loo E.N."/>
            <person name="Jellen E.N."/>
            <person name="Maughan P.J."/>
            <person name="Tester M."/>
        </authorList>
    </citation>
    <scope>NUCLEOTIDE SEQUENCE [LARGE SCALE GENOMIC DNA]</scope>
    <source>
        <strain evidence="2">cv. PI 614886</strain>
    </source>
</reference>
<reference evidence="2" key="2">
    <citation type="submission" date="2021-03" db="UniProtKB">
        <authorList>
            <consortium name="EnsemblPlants"/>
        </authorList>
    </citation>
    <scope>IDENTIFICATION</scope>
</reference>
<sequence>MTVELKKFVFSIVSTVVAFVFLPFRPILDVRYMYVGEDNNVVFTYYESRCQNHNWAYEAKELYLLFDNLGKNKARHSTTIREEIKSFGKSLIKYTHQQLLGNPNLIFQNIIFWSVQMRIMFVIELHDLMEHHIISLHPTCAKAFVDPNDKTAIDFREMMKRSNNTVLRELLVEGDYDYRNKLSAWQQNLRNVSPSASRSHVLASNPSDILEQGLTRIRDAYRHAFKNIGGSFFEKSSWRLQPIMMVMAPAPGKICIPIPPLLAQMSECLHFPKPVYELLEHLSRVKPVPAMWKWALLGLRPAIQYIRIDYKECLCVVCWANGGFIQKPWVQFSQTY</sequence>
<keyword evidence="1" id="KW-0472">Membrane</keyword>
<evidence type="ECO:0000313" key="3">
    <source>
        <dbReference type="Proteomes" id="UP000596660"/>
    </source>
</evidence>
<keyword evidence="1" id="KW-1133">Transmembrane helix</keyword>
<feature type="transmembrane region" description="Helical" evidence="1">
    <location>
        <begin position="6"/>
        <end position="24"/>
    </location>
</feature>
<organism evidence="2 3">
    <name type="scientific">Chenopodium quinoa</name>
    <name type="common">Quinoa</name>
    <dbReference type="NCBI Taxonomy" id="63459"/>
    <lineage>
        <taxon>Eukaryota</taxon>
        <taxon>Viridiplantae</taxon>
        <taxon>Streptophyta</taxon>
        <taxon>Embryophyta</taxon>
        <taxon>Tracheophyta</taxon>
        <taxon>Spermatophyta</taxon>
        <taxon>Magnoliopsida</taxon>
        <taxon>eudicotyledons</taxon>
        <taxon>Gunneridae</taxon>
        <taxon>Pentapetalae</taxon>
        <taxon>Caryophyllales</taxon>
        <taxon>Chenopodiaceae</taxon>
        <taxon>Chenopodioideae</taxon>
        <taxon>Atripliceae</taxon>
        <taxon>Chenopodium</taxon>
    </lineage>
</organism>
<keyword evidence="3" id="KW-1185">Reference proteome</keyword>
<keyword evidence="1" id="KW-0812">Transmembrane</keyword>
<dbReference type="EnsemblPlants" id="AUR62002746-RA">
    <property type="protein sequence ID" value="AUR62002746-RA:cds"/>
    <property type="gene ID" value="AUR62002746"/>
</dbReference>
<accession>A0A803KUN8</accession>
<dbReference type="Gramene" id="AUR62002746-RA">
    <property type="protein sequence ID" value="AUR62002746-RA:cds"/>
    <property type="gene ID" value="AUR62002746"/>
</dbReference>